<evidence type="ECO:0000313" key="3">
    <source>
        <dbReference type="Proteomes" id="UP000217792"/>
    </source>
</evidence>
<feature type="transmembrane region" description="Helical" evidence="1">
    <location>
        <begin position="215"/>
        <end position="233"/>
    </location>
</feature>
<proteinExistence type="predicted"/>
<evidence type="ECO:0008006" key="4">
    <source>
        <dbReference type="Google" id="ProtNLM"/>
    </source>
</evidence>
<dbReference type="CDD" id="cd21807">
    <property type="entry name" value="ABC-2_lan_permease_MutE_EpiE-like"/>
    <property type="match status" value="1"/>
</dbReference>
<accession>A0AAD1C7Q3</accession>
<dbReference type="AlphaFoldDB" id="A0AAD1C7Q3"/>
<keyword evidence="1" id="KW-0812">Transmembrane</keyword>
<feature type="transmembrane region" description="Helical" evidence="1">
    <location>
        <begin position="46"/>
        <end position="64"/>
    </location>
</feature>
<protein>
    <recommendedName>
        <fullName evidence="4">ABC-2 family transporter protein</fullName>
    </recommendedName>
</protein>
<evidence type="ECO:0000256" key="1">
    <source>
        <dbReference type="SAM" id="Phobius"/>
    </source>
</evidence>
<keyword evidence="1" id="KW-1133">Transmembrane helix</keyword>
<feature type="transmembrane region" description="Helical" evidence="1">
    <location>
        <begin position="20"/>
        <end position="40"/>
    </location>
</feature>
<sequence>MKNIIYSEMIKLKKSGSHSLIFLIPLVTIFMAILVGGTQIFATFSIYWWEACFLFLLIGLLFVYDEKAEERAGKFQNINHKQMSWKISLAKIFLIFIRLLIATIFFIFLLYISTLIYKGIIVMDFLKTSSTLFLMLLAITWNIPVLYLLSKRMNVYVLLSVNTLICLLIAPILAQTSIWFLFPYTYHYKISSALLHIKPAGDLIENYMNLSVVDIVVPFALSIFLTILFLYLLKSLVSYDKK</sequence>
<feature type="transmembrane region" description="Helical" evidence="1">
    <location>
        <begin position="92"/>
        <end position="112"/>
    </location>
</feature>
<dbReference type="RefSeq" id="WP_096362744.1">
    <property type="nucleotide sequence ID" value="NZ_AP014880.1"/>
</dbReference>
<feature type="transmembrane region" description="Helical" evidence="1">
    <location>
        <begin position="156"/>
        <end position="182"/>
    </location>
</feature>
<dbReference type="InterPro" id="IPR021205">
    <property type="entry name" value="Lanti_perm_SpaE/MutE/EpiE-like"/>
</dbReference>
<evidence type="ECO:0000313" key="2">
    <source>
        <dbReference type="EMBL" id="BAW16781.1"/>
    </source>
</evidence>
<keyword evidence="1" id="KW-0472">Membrane</keyword>
<dbReference type="EMBL" id="AP014880">
    <property type="protein sequence ID" value="BAW16781.1"/>
    <property type="molecule type" value="Genomic_DNA"/>
</dbReference>
<feature type="transmembrane region" description="Helical" evidence="1">
    <location>
        <begin position="132"/>
        <end position="149"/>
    </location>
</feature>
<name>A0AAD1C7Q3_STRIT</name>
<organism evidence="2 3">
    <name type="scientific">Streptococcus intermedius</name>
    <dbReference type="NCBI Taxonomy" id="1338"/>
    <lineage>
        <taxon>Bacteria</taxon>
        <taxon>Bacillati</taxon>
        <taxon>Bacillota</taxon>
        <taxon>Bacilli</taxon>
        <taxon>Lactobacillales</taxon>
        <taxon>Streptococcaceae</taxon>
        <taxon>Streptococcus</taxon>
        <taxon>Streptococcus anginosus group</taxon>
    </lineage>
</organism>
<dbReference type="Proteomes" id="UP000217792">
    <property type="component" value="Chromosome"/>
</dbReference>
<reference evidence="2 3" key="1">
    <citation type="journal article" date="2017" name="Infect. Immun.">
        <title>Characterization of the Pathogenicity of Streptococcus intermedius TYG1620 Isolated from a Human Brain Abscess Based on the Complete Genome Sequence with Transcriptome Analysis and Transposon Mutagenesis in a Murine Subcutaneous Abscess Model.</title>
        <authorList>
            <person name="Hasegawa N."/>
            <person name="Sekizuka T."/>
            <person name="Sugi Y."/>
            <person name="Kawakami N."/>
            <person name="Ogasawara Y."/>
            <person name="Kato K."/>
            <person name="Yamashita A."/>
            <person name="Takeuchi F."/>
            <person name="Kuroda M."/>
        </authorList>
    </citation>
    <scope>NUCLEOTIDE SEQUENCE [LARGE SCALE GENOMIC DNA]</scope>
    <source>
        <strain evidence="2 3">TYG1620</strain>
    </source>
</reference>
<gene>
    <name evidence="2" type="ORF">SITYG_07970</name>
</gene>